<comment type="caution">
    <text evidence="5">The sequence shown here is derived from an EMBL/GenBank/DDBJ whole genome shotgun (WGS) entry which is preliminary data.</text>
</comment>
<dbReference type="AlphaFoldDB" id="A0A2P2E449"/>
<dbReference type="InterPro" id="IPR029062">
    <property type="entry name" value="Class_I_gatase-like"/>
</dbReference>
<comment type="similarity">
    <text evidence="3">Belongs to the peptidase C56 family. HSP31-like subfamily.</text>
</comment>
<evidence type="ECO:0000313" key="6">
    <source>
        <dbReference type="Proteomes" id="UP000245133"/>
    </source>
</evidence>
<organism evidence="5 6">
    <name type="scientific">Leptospira ryugenii</name>
    <dbReference type="NCBI Taxonomy" id="1917863"/>
    <lineage>
        <taxon>Bacteria</taxon>
        <taxon>Pseudomonadati</taxon>
        <taxon>Spirochaetota</taxon>
        <taxon>Spirochaetia</taxon>
        <taxon>Leptospirales</taxon>
        <taxon>Leptospiraceae</taxon>
        <taxon>Leptospira</taxon>
    </lineage>
</organism>
<evidence type="ECO:0000256" key="1">
    <source>
        <dbReference type="ARBA" id="ARBA00023016"/>
    </source>
</evidence>
<dbReference type="Proteomes" id="UP000245133">
    <property type="component" value="Unassembled WGS sequence"/>
</dbReference>
<name>A0A2P2E449_9LEPT</name>
<evidence type="ECO:0000256" key="2">
    <source>
        <dbReference type="ARBA" id="ARBA00023239"/>
    </source>
</evidence>
<dbReference type="InterPro" id="IPR050325">
    <property type="entry name" value="Prot/Nucl_acid_deglycase"/>
</dbReference>
<dbReference type="EMBL" id="BFBB01000008">
    <property type="protein sequence ID" value="GBF51614.1"/>
    <property type="molecule type" value="Genomic_DNA"/>
</dbReference>
<dbReference type="OrthoDB" id="5380870at2"/>
<evidence type="ECO:0000259" key="4">
    <source>
        <dbReference type="Pfam" id="PF01965"/>
    </source>
</evidence>
<dbReference type="PANTHER" id="PTHR48094">
    <property type="entry name" value="PROTEIN/NUCLEIC ACID DEGLYCASE DJ-1-RELATED"/>
    <property type="match status" value="1"/>
</dbReference>
<dbReference type="RefSeq" id="WP_108977927.1">
    <property type="nucleotide sequence ID" value="NZ_BFBB01000008.1"/>
</dbReference>
<dbReference type="Pfam" id="PF01965">
    <property type="entry name" value="DJ-1_PfpI"/>
    <property type="match status" value="1"/>
</dbReference>
<evidence type="ECO:0000256" key="3">
    <source>
        <dbReference type="ARBA" id="ARBA00038493"/>
    </source>
</evidence>
<dbReference type="PANTHER" id="PTHR48094:SF11">
    <property type="entry name" value="GLUTATHIONE-INDEPENDENT GLYOXALASE HSP31-RELATED"/>
    <property type="match status" value="1"/>
</dbReference>
<dbReference type="GO" id="GO:0019172">
    <property type="term" value="F:glyoxalase III activity"/>
    <property type="evidence" value="ECO:0007669"/>
    <property type="project" value="TreeGrafter"/>
</dbReference>
<keyword evidence="1" id="KW-0346">Stress response</keyword>
<proteinExistence type="inferred from homology"/>
<dbReference type="GO" id="GO:0005737">
    <property type="term" value="C:cytoplasm"/>
    <property type="evidence" value="ECO:0007669"/>
    <property type="project" value="TreeGrafter"/>
</dbReference>
<dbReference type="Gene3D" id="3.40.50.880">
    <property type="match status" value="1"/>
</dbReference>
<sequence length="271" mass="30298">MNLKPKLISLFIISILSGGFFPVSAKPKILIVMSAASTLALDNNPSYPTGVFINELYEPIRTLDQKGYDLVFASPKGKPATMDPESLKDKYWESKEAKEEAIRFLQRNASFQNPEVLELVLPKSKSFQGLLIPGGQGLMSDLLYDPTLPKLLETFQKENKAIGLVCHAPALLTTLDQSGDAENFLFKGYRVNSVTSMEEWFIETFVMKGTPKVRKISSLLEKRGMVYESSFLPGRPYAVRDRNLVTSQNPFSGTRFTELYVEALDSLAQKP</sequence>
<keyword evidence="6" id="KW-1185">Reference proteome</keyword>
<gene>
    <name evidence="5" type="ORF">LPTSP4_31520</name>
</gene>
<dbReference type="InterPro" id="IPR002818">
    <property type="entry name" value="DJ-1/PfpI"/>
</dbReference>
<reference evidence="5 6" key="1">
    <citation type="submission" date="2018-02" db="EMBL/GenBank/DDBJ databases">
        <title>Novel Leptospira species isolated from soil and water in Japan.</title>
        <authorList>
            <person name="Nakao R."/>
            <person name="Masuzawa T."/>
        </authorList>
    </citation>
    <scope>NUCLEOTIDE SEQUENCE [LARGE SCALE GENOMIC DNA]</scope>
    <source>
        <strain evidence="5 6">YH101</strain>
    </source>
</reference>
<keyword evidence="2" id="KW-0456">Lyase</keyword>
<evidence type="ECO:0000313" key="5">
    <source>
        <dbReference type="EMBL" id="GBF51614.1"/>
    </source>
</evidence>
<accession>A0A2P2E449</accession>
<dbReference type="CDD" id="cd03141">
    <property type="entry name" value="GATase1_Hsp31_like"/>
    <property type="match status" value="1"/>
</dbReference>
<protein>
    <submittedName>
        <fullName evidence="5">DJ-1/PfpI family protein</fullName>
    </submittedName>
</protein>
<feature type="domain" description="DJ-1/PfpI" evidence="4">
    <location>
        <begin position="55"/>
        <end position="262"/>
    </location>
</feature>
<dbReference type="GO" id="GO:0019243">
    <property type="term" value="P:methylglyoxal catabolic process to D-lactate via S-lactoyl-glutathione"/>
    <property type="evidence" value="ECO:0007669"/>
    <property type="project" value="TreeGrafter"/>
</dbReference>
<dbReference type="SUPFAM" id="SSF52317">
    <property type="entry name" value="Class I glutamine amidotransferase-like"/>
    <property type="match status" value="1"/>
</dbReference>